<keyword evidence="9" id="KW-1185">Reference proteome</keyword>
<dbReference type="NCBIfam" id="TIGR03390">
    <property type="entry name" value="ascorbOXfungal"/>
    <property type="match status" value="1"/>
</dbReference>
<dbReference type="Pfam" id="PF07731">
    <property type="entry name" value="Cu-oxidase_2"/>
    <property type="match status" value="1"/>
</dbReference>
<evidence type="ECO:0000259" key="5">
    <source>
        <dbReference type="Pfam" id="PF00394"/>
    </source>
</evidence>
<dbReference type="InterPro" id="IPR008972">
    <property type="entry name" value="Cupredoxin"/>
</dbReference>
<organism evidence="8 9">
    <name type="scientific">Hypsibius exemplaris</name>
    <name type="common">Freshwater tardigrade</name>
    <dbReference type="NCBI Taxonomy" id="2072580"/>
    <lineage>
        <taxon>Eukaryota</taxon>
        <taxon>Metazoa</taxon>
        <taxon>Ecdysozoa</taxon>
        <taxon>Tardigrada</taxon>
        <taxon>Eutardigrada</taxon>
        <taxon>Parachela</taxon>
        <taxon>Hypsibioidea</taxon>
        <taxon>Hypsibiidae</taxon>
        <taxon>Hypsibius</taxon>
    </lineage>
</organism>
<keyword evidence="3" id="KW-0560">Oxidoreductase</keyword>
<dbReference type="Pfam" id="PF00394">
    <property type="entry name" value="Cu-oxidase"/>
    <property type="match status" value="1"/>
</dbReference>
<evidence type="ECO:0000259" key="6">
    <source>
        <dbReference type="Pfam" id="PF07731"/>
    </source>
</evidence>
<dbReference type="CDD" id="cd13895">
    <property type="entry name" value="CuRO_3_AAO_like_2"/>
    <property type="match status" value="1"/>
</dbReference>
<dbReference type="SUPFAM" id="SSF49503">
    <property type="entry name" value="Cupredoxins"/>
    <property type="match status" value="3"/>
</dbReference>
<reference evidence="9" key="1">
    <citation type="submission" date="2017-01" db="EMBL/GenBank/DDBJ databases">
        <title>Comparative genomics of anhydrobiosis in the tardigrade Hypsibius dujardini.</title>
        <authorList>
            <person name="Yoshida Y."/>
            <person name="Koutsovoulos G."/>
            <person name="Laetsch D."/>
            <person name="Stevens L."/>
            <person name="Kumar S."/>
            <person name="Horikawa D."/>
            <person name="Ishino K."/>
            <person name="Komine S."/>
            <person name="Tomita M."/>
            <person name="Blaxter M."/>
            <person name="Arakawa K."/>
        </authorList>
    </citation>
    <scope>NUCLEOTIDE SEQUENCE [LARGE SCALE GENOMIC DNA]</scope>
    <source>
        <strain evidence="9">Z151</strain>
    </source>
</reference>
<accession>A0A1W0X7J5</accession>
<evidence type="ECO:0000256" key="2">
    <source>
        <dbReference type="ARBA" id="ARBA00022723"/>
    </source>
</evidence>
<dbReference type="GO" id="GO:0016491">
    <property type="term" value="F:oxidoreductase activity"/>
    <property type="evidence" value="ECO:0007669"/>
    <property type="project" value="UniProtKB-KW"/>
</dbReference>
<dbReference type="Proteomes" id="UP000192578">
    <property type="component" value="Unassembled WGS sequence"/>
</dbReference>
<dbReference type="OrthoDB" id="2121828at2759"/>
<gene>
    <name evidence="8" type="ORF">BV898_02797</name>
</gene>
<dbReference type="InterPro" id="IPR011707">
    <property type="entry name" value="Cu-oxidase-like_N"/>
</dbReference>
<keyword evidence="2" id="KW-0479">Metal-binding</keyword>
<feature type="domain" description="Plastocyanin-like" evidence="7">
    <location>
        <begin position="56"/>
        <end position="169"/>
    </location>
</feature>
<dbReference type="PROSITE" id="PS00079">
    <property type="entry name" value="MULTICOPPER_OXIDASE1"/>
    <property type="match status" value="1"/>
</dbReference>
<dbReference type="InterPro" id="IPR011706">
    <property type="entry name" value="Cu-oxidase_C"/>
</dbReference>
<dbReference type="AlphaFoldDB" id="A0A1W0X7J5"/>
<dbReference type="InterPro" id="IPR001117">
    <property type="entry name" value="Cu-oxidase_2nd"/>
</dbReference>
<feature type="domain" description="Plastocyanin-like" evidence="5">
    <location>
        <begin position="181"/>
        <end position="324"/>
    </location>
</feature>
<comment type="similarity">
    <text evidence="1">Belongs to the multicopper oxidase family.</text>
</comment>
<keyword evidence="4" id="KW-0186">Copper</keyword>
<dbReference type="Pfam" id="PF07732">
    <property type="entry name" value="Cu-oxidase_3"/>
    <property type="match status" value="1"/>
</dbReference>
<evidence type="ECO:0000313" key="8">
    <source>
        <dbReference type="EMBL" id="OQV23350.1"/>
    </source>
</evidence>
<evidence type="ECO:0000256" key="4">
    <source>
        <dbReference type="ARBA" id="ARBA00023008"/>
    </source>
</evidence>
<dbReference type="Gene3D" id="2.60.40.420">
    <property type="entry name" value="Cupredoxins - blue copper proteins"/>
    <property type="match status" value="3"/>
</dbReference>
<dbReference type="InterPro" id="IPR035666">
    <property type="entry name" value="MCO_CuRO_3"/>
</dbReference>
<dbReference type="InterPro" id="IPR017762">
    <property type="entry name" value="Multicopper_oxidase_fun"/>
</dbReference>
<evidence type="ECO:0000313" key="9">
    <source>
        <dbReference type="Proteomes" id="UP000192578"/>
    </source>
</evidence>
<evidence type="ECO:0000256" key="3">
    <source>
        <dbReference type="ARBA" id="ARBA00023002"/>
    </source>
</evidence>
<dbReference type="GO" id="GO:0005507">
    <property type="term" value="F:copper ion binding"/>
    <property type="evidence" value="ECO:0007669"/>
    <property type="project" value="InterPro"/>
</dbReference>
<feature type="domain" description="Plastocyanin-like" evidence="6">
    <location>
        <begin position="440"/>
        <end position="581"/>
    </location>
</feature>
<dbReference type="PROSITE" id="PS00080">
    <property type="entry name" value="MULTICOPPER_OXIDASE2"/>
    <property type="match status" value="1"/>
</dbReference>
<dbReference type="PANTHER" id="PTHR11709:SF394">
    <property type="entry name" value="FI03373P-RELATED"/>
    <property type="match status" value="1"/>
</dbReference>
<name>A0A1W0X7J5_HYPEX</name>
<dbReference type="PANTHER" id="PTHR11709">
    <property type="entry name" value="MULTI-COPPER OXIDASE"/>
    <property type="match status" value="1"/>
</dbReference>
<evidence type="ECO:0000256" key="1">
    <source>
        <dbReference type="ARBA" id="ARBA00010609"/>
    </source>
</evidence>
<dbReference type="InterPro" id="IPR033138">
    <property type="entry name" value="Cu_oxidase_CS"/>
</dbReference>
<protein>
    <submittedName>
        <fullName evidence="8">L-ascorbate oxidase</fullName>
    </submittedName>
</protein>
<dbReference type="InterPro" id="IPR002355">
    <property type="entry name" value="Cu_oxidase_Cu_BS"/>
</dbReference>
<comment type="caution">
    <text evidence="8">The sequence shown here is derived from an EMBL/GenBank/DDBJ whole genome shotgun (WGS) entry which is preliminary data.</text>
</comment>
<sequence>MLIFGRQFLIGISFGICYLLGCSLAYDGNSYQPSSPPTVYIHDSSFHPDRILRVTTQVYPLDCTTRYSVVINGSIPGPELRFREGDKIWIRVYNDIKDENLTIHWHGLTMRMSPFSDGTPAASQWPIPPMHFFDYEFELQSGDAGTYFYHSHVGFGAVTAYGALIIEERVKDSPPFVYDDERTLVLTDIFYRNDSDIVGGLMGDPFLWSGETFNVALNGHSRSPNATADKESTSCSYGVVTVKPSTTYRFRFIGGTVLSHVFLAFEGHGSMTVIEVDGHYVSPVEVDHIEIGSGQRFSVLFKSKSIEELSVDRINGKDQYWLQMETRTRALITVSFAVLAYSDADIPDRFTKPTTPPLLLPTESFTSGWLEDELWPLPSRPYDDSFPQASEVTRRIFINVQQNFNVNGTKKVMWHQNGAPWFENSVPEPYLVSLYKNSKSAFPDYENALKHGGYDTKTKTYPAKLGEVLEIIWQNVGNTQSGTVETHPFHAHGDHYWDAGCGTGSYSETVAEAMLQDRMRYGGPIKRDTTNLYRTPPATTTTPGAIVSWRAWRLRVRNPGVWMVHCHIVQHMMMGMQAVFVFGGKNDLKPLTKEQAALYLEFGGQAYGNATYSPRVVHFWHD</sequence>
<dbReference type="InterPro" id="IPR045087">
    <property type="entry name" value="Cu-oxidase_fam"/>
</dbReference>
<proteinExistence type="inferred from homology"/>
<dbReference type="EMBL" id="MTYJ01000012">
    <property type="protein sequence ID" value="OQV23350.1"/>
    <property type="molecule type" value="Genomic_DNA"/>
</dbReference>
<evidence type="ECO:0000259" key="7">
    <source>
        <dbReference type="Pfam" id="PF07732"/>
    </source>
</evidence>